<dbReference type="PROSITE" id="PS00675">
    <property type="entry name" value="SIGMA54_INTERACT_1"/>
    <property type="match status" value="1"/>
</dbReference>
<dbReference type="PANTHER" id="PTHR32071">
    <property type="entry name" value="TRANSCRIPTIONAL REGULATORY PROTEIN"/>
    <property type="match status" value="1"/>
</dbReference>
<evidence type="ECO:0000256" key="10">
    <source>
        <dbReference type="ARBA" id="ARBA00029500"/>
    </source>
</evidence>
<keyword evidence="8" id="KW-0238">DNA-binding</keyword>
<feature type="domain" description="Sigma-54 factor interaction" evidence="11">
    <location>
        <begin position="205"/>
        <end position="435"/>
    </location>
</feature>
<dbReference type="RefSeq" id="WP_085285835.1">
    <property type="nucleotide sequence ID" value="NZ_FOBI01000017.1"/>
</dbReference>
<dbReference type="AlphaFoldDB" id="A0A1H7S6F7"/>
<dbReference type="InterPro" id="IPR030828">
    <property type="entry name" value="HTH_TyrR"/>
</dbReference>
<dbReference type="InterPro" id="IPR058031">
    <property type="entry name" value="AAA_lid_NorR"/>
</dbReference>
<dbReference type="OrthoDB" id="9804019at2"/>
<evidence type="ECO:0000256" key="9">
    <source>
        <dbReference type="ARBA" id="ARBA00023163"/>
    </source>
</evidence>
<dbReference type="PROSITE" id="PS50045">
    <property type="entry name" value="SIGMA54_INTERACT_4"/>
    <property type="match status" value="1"/>
</dbReference>
<dbReference type="Gene3D" id="1.10.8.60">
    <property type="match status" value="1"/>
</dbReference>
<dbReference type="CDD" id="cd00009">
    <property type="entry name" value="AAA"/>
    <property type="match status" value="1"/>
</dbReference>
<dbReference type="SMART" id="SM00382">
    <property type="entry name" value="AAA"/>
    <property type="match status" value="1"/>
</dbReference>
<evidence type="ECO:0000256" key="3">
    <source>
        <dbReference type="ARBA" id="ARBA00022491"/>
    </source>
</evidence>
<evidence type="ECO:0000256" key="7">
    <source>
        <dbReference type="ARBA" id="ARBA00023015"/>
    </source>
</evidence>
<keyword evidence="7" id="KW-0805">Transcription regulation</keyword>
<keyword evidence="9" id="KW-0804">Transcription</keyword>
<dbReference type="Gene3D" id="3.30.450.20">
    <property type="entry name" value="PAS domain"/>
    <property type="match status" value="1"/>
</dbReference>
<dbReference type="NCBIfam" id="TIGR04381">
    <property type="entry name" value="HTH_TypR"/>
    <property type="match status" value="1"/>
</dbReference>
<dbReference type="InterPro" id="IPR025662">
    <property type="entry name" value="Sigma_54_int_dom_ATP-bd_1"/>
</dbReference>
<keyword evidence="5" id="KW-0058">Aromatic hydrocarbons catabolism</keyword>
<evidence type="ECO:0000256" key="5">
    <source>
        <dbReference type="ARBA" id="ARBA00022797"/>
    </source>
</evidence>
<keyword evidence="2" id="KW-0963">Cytoplasm</keyword>
<gene>
    <name evidence="12" type="ORF">SAMN05216262_11752</name>
</gene>
<dbReference type="EMBL" id="FOBI01000017">
    <property type="protein sequence ID" value="SEL68220.1"/>
    <property type="molecule type" value="Genomic_DNA"/>
</dbReference>
<dbReference type="InterPro" id="IPR025943">
    <property type="entry name" value="Sigma_54_int_dom_ATP-bd_2"/>
</dbReference>
<dbReference type="GO" id="GO:0006355">
    <property type="term" value="P:regulation of DNA-templated transcription"/>
    <property type="evidence" value="ECO:0007669"/>
    <property type="project" value="InterPro"/>
</dbReference>
<dbReference type="FunFam" id="3.40.50.300:FF:000006">
    <property type="entry name" value="DNA-binding transcriptional regulator NtrC"/>
    <property type="match status" value="1"/>
</dbReference>
<evidence type="ECO:0000256" key="1">
    <source>
        <dbReference type="ARBA" id="ARBA00004496"/>
    </source>
</evidence>
<dbReference type="Proteomes" id="UP000199297">
    <property type="component" value="Unassembled WGS sequence"/>
</dbReference>
<keyword evidence="13" id="KW-1185">Reference proteome</keyword>
<evidence type="ECO:0000313" key="12">
    <source>
        <dbReference type="EMBL" id="SEL68220.1"/>
    </source>
</evidence>
<dbReference type="SUPFAM" id="SSF52540">
    <property type="entry name" value="P-loop containing nucleoside triphosphate hydrolases"/>
    <property type="match status" value="1"/>
</dbReference>
<evidence type="ECO:0000313" key="13">
    <source>
        <dbReference type="Proteomes" id="UP000199297"/>
    </source>
</evidence>
<name>A0A1H7S6F7_9GAMM</name>
<proteinExistence type="predicted"/>
<organism evidence="12 13">
    <name type="scientific">Colwellia chukchiensis</name>
    <dbReference type="NCBI Taxonomy" id="641665"/>
    <lineage>
        <taxon>Bacteria</taxon>
        <taxon>Pseudomonadati</taxon>
        <taxon>Pseudomonadota</taxon>
        <taxon>Gammaproteobacteria</taxon>
        <taxon>Alteromonadales</taxon>
        <taxon>Colwelliaceae</taxon>
        <taxon>Colwellia</taxon>
    </lineage>
</organism>
<reference evidence="13" key="1">
    <citation type="submission" date="2016-10" db="EMBL/GenBank/DDBJ databases">
        <authorList>
            <person name="Varghese N."/>
            <person name="Submissions S."/>
        </authorList>
    </citation>
    <scope>NUCLEOTIDE SEQUENCE [LARGE SCALE GENOMIC DNA]</scope>
    <source>
        <strain evidence="13">CGMCC 1.9127</strain>
    </source>
</reference>
<dbReference type="GO" id="GO:0005524">
    <property type="term" value="F:ATP binding"/>
    <property type="evidence" value="ECO:0007669"/>
    <property type="project" value="UniProtKB-KW"/>
</dbReference>
<dbReference type="InterPro" id="IPR027417">
    <property type="entry name" value="P-loop_NTPase"/>
</dbReference>
<dbReference type="STRING" id="641665.GCA_002104455_01531"/>
<dbReference type="Pfam" id="PF18024">
    <property type="entry name" value="HTH_50"/>
    <property type="match status" value="1"/>
</dbReference>
<evidence type="ECO:0000256" key="4">
    <source>
        <dbReference type="ARBA" id="ARBA00022741"/>
    </source>
</evidence>
<keyword evidence="3" id="KW-0678">Repressor</keyword>
<dbReference type="GO" id="GO:0003677">
    <property type="term" value="F:DNA binding"/>
    <property type="evidence" value="ECO:0007669"/>
    <property type="project" value="UniProtKB-KW"/>
</dbReference>
<dbReference type="InterPro" id="IPR003593">
    <property type="entry name" value="AAA+_ATPase"/>
</dbReference>
<evidence type="ECO:0000256" key="2">
    <source>
        <dbReference type="ARBA" id="ARBA00022490"/>
    </source>
</evidence>
<dbReference type="GO" id="GO:0005737">
    <property type="term" value="C:cytoplasm"/>
    <property type="evidence" value="ECO:0007669"/>
    <property type="project" value="UniProtKB-SubCell"/>
</dbReference>
<keyword evidence="4" id="KW-0547">Nucleotide-binding</keyword>
<dbReference type="Gene3D" id="1.10.10.60">
    <property type="entry name" value="Homeodomain-like"/>
    <property type="match status" value="1"/>
</dbReference>
<dbReference type="InterPro" id="IPR002078">
    <property type="entry name" value="Sigma_54_int"/>
</dbReference>
<dbReference type="Pfam" id="PF25601">
    <property type="entry name" value="AAA_lid_14"/>
    <property type="match status" value="1"/>
</dbReference>
<dbReference type="PROSITE" id="PS00676">
    <property type="entry name" value="SIGMA54_INTERACT_2"/>
    <property type="match status" value="1"/>
</dbReference>
<evidence type="ECO:0000256" key="6">
    <source>
        <dbReference type="ARBA" id="ARBA00022840"/>
    </source>
</evidence>
<dbReference type="Pfam" id="PF00158">
    <property type="entry name" value="Sigma54_activat"/>
    <property type="match status" value="1"/>
</dbReference>
<comment type="subcellular location">
    <subcellularLocation>
        <location evidence="1">Cytoplasm</location>
    </subcellularLocation>
</comment>
<evidence type="ECO:0000259" key="11">
    <source>
        <dbReference type="PROSITE" id="PS50045"/>
    </source>
</evidence>
<dbReference type="Gene3D" id="3.40.50.300">
    <property type="entry name" value="P-loop containing nucleotide triphosphate hydrolases"/>
    <property type="match status" value="1"/>
</dbReference>
<dbReference type="Gene3D" id="3.30.70.260">
    <property type="match status" value="1"/>
</dbReference>
<keyword evidence="6" id="KW-0067">ATP-binding</keyword>
<accession>A0A1H7S6F7</accession>
<sequence length="521" mass="58157">MRIEIKSEDRIGMSQEILTALTGLSLNIQALEVSSQLMFVHLAQTAVPFECIKQVLIQVPGVKLCKTIELLPSERRERHLRALVNRLPDAIIDIDINARVMAFNRASEQLLSKHINYKGLGSMEAGKFKGLKITKLLDIDISLPLLDKLSSQNVEIAGQSYIAEISPISEQENSLGAVISLKSVTSLGRQISILQTRDEQEIDNIIGQSASIQLLKAQITRFAELELPVLIQGETGTGKELIARALHSASSRKQAPFLALNCAALPEHLLESELFGYANGAFTGAKKGGKPGLLELAEGGTLFLDEVAEMSPYLQAKLLRFLQDFKFRRLGSTKELQANVRVVSATHQNLLAMISKEKFREDLFYRLNVLNLSSPPLRDRVEDIVLIAQHFVAIAATKMNLPEPAIDENAFQLLSSYQWPGNIRELQSVLFRGVALNDKSHISAHDIQLALAQFNQENQSLDEPLVLNNEVQDWASAQVKFEKQLLSSLYPYYPTTRKLAERLKVSHNKIAMKLRQLDIKR</sequence>
<evidence type="ECO:0000256" key="8">
    <source>
        <dbReference type="ARBA" id="ARBA00023125"/>
    </source>
</evidence>
<dbReference type="PANTHER" id="PTHR32071:SF3">
    <property type="entry name" value="HTH-TYPE TRANSCRIPTIONAL REGULATORY PROTEIN TYRR"/>
    <property type="match status" value="1"/>
</dbReference>
<protein>
    <recommendedName>
        <fullName evidence="10">HTH-type transcriptional regulatory protein TyrR</fullName>
    </recommendedName>
</protein>